<dbReference type="AlphaFoldDB" id="Q1IVQ5"/>
<gene>
    <name evidence="5" type="ordered locus">Acid345_0040</name>
</gene>
<dbReference type="KEGG" id="aba:Acid345_0040"/>
<dbReference type="CDD" id="cd16393">
    <property type="entry name" value="SPO0J_N"/>
    <property type="match status" value="1"/>
</dbReference>
<dbReference type="FunFam" id="3.90.1530.30:FF:000001">
    <property type="entry name" value="Chromosome partitioning protein ParB"/>
    <property type="match status" value="1"/>
</dbReference>
<keyword evidence="6" id="KW-1185">Reference proteome</keyword>
<dbReference type="GO" id="GO:0003677">
    <property type="term" value="F:DNA binding"/>
    <property type="evidence" value="ECO:0007669"/>
    <property type="project" value="UniProtKB-KW"/>
</dbReference>
<dbReference type="GO" id="GO:0005694">
    <property type="term" value="C:chromosome"/>
    <property type="evidence" value="ECO:0007669"/>
    <property type="project" value="TreeGrafter"/>
</dbReference>
<dbReference type="PANTHER" id="PTHR33375">
    <property type="entry name" value="CHROMOSOME-PARTITIONING PROTEIN PARB-RELATED"/>
    <property type="match status" value="1"/>
</dbReference>
<evidence type="ECO:0000259" key="4">
    <source>
        <dbReference type="SMART" id="SM00470"/>
    </source>
</evidence>
<dbReference type="SMART" id="SM00470">
    <property type="entry name" value="ParB"/>
    <property type="match status" value="1"/>
</dbReference>
<keyword evidence="2" id="KW-0159">Chromosome partition</keyword>
<dbReference type="InterPro" id="IPR041468">
    <property type="entry name" value="HTH_ParB/Spo0J"/>
</dbReference>
<dbReference type="GO" id="GO:0007059">
    <property type="term" value="P:chromosome segregation"/>
    <property type="evidence" value="ECO:0007669"/>
    <property type="project" value="UniProtKB-KW"/>
</dbReference>
<dbReference type="OrthoDB" id="9802051at2"/>
<dbReference type="SUPFAM" id="SSF110849">
    <property type="entry name" value="ParB/Sulfiredoxin"/>
    <property type="match status" value="1"/>
</dbReference>
<evidence type="ECO:0000256" key="3">
    <source>
        <dbReference type="ARBA" id="ARBA00023125"/>
    </source>
</evidence>
<dbReference type="EMBL" id="CP000360">
    <property type="protein sequence ID" value="ABF39045.1"/>
    <property type="molecule type" value="Genomic_DNA"/>
</dbReference>
<keyword evidence="3 5" id="KW-0238">DNA-binding</keyword>
<evidence type="ECO:0000256" key="1">
    <source>
        <dbReference type="ARBA" id="ARBA00006295"/>
    </source>
</evidence>
<comment type="similarity">
    <text evidence="1">Belongs to the ParB family.</text>
</comment>
<dbReference type="InterPro" id="IPR050336">
    <property type="entry name" value="Chromosome_partition/occlusion"/>
</dbReference>
<reference evidence="5 6" key="1">
    <citation type="journal article" date="2009" name="Appl. Environ. Microbiol.">
        <title>Three genomes from the phylum Acidobacteria provide insight into the lifestyles of these microorganisms in soils.</title>
        <authorList>
            <person name="Ward N.L."/>
            <person name="Challacombe J.F."/>
            <person name="Janssen P.H."/>
            <person name="Henrissat B."/>
            <person name="Coutinho P.M."/>
            <person name="Wu M."/>
            <person name="Xie G."/>
            <person name="Haft D.H."/>
            <person name="Sait M."/>
            <person name="Badger J."/>
            <person name="Barabote R.D."/>
            <person name="Bradley B."/>
            <person name="Brettin T.S."/>
            <person name="Brinkac L.M."/>
            <person name="Bruce D."/>
            <person name="Creasy T."/>
            <person name="Daugherty S.C."/>
            <person name="Davidsen T.M."/>
            <person name="DeBoy R.T."/>
            <person name="Detter J.C."/>
            <person name="Dodson R.J."/>
            <person name="Durkin A.S."/>
            <person name="Ganapathy A."/>
            <person name="Gwinn-Giglio M."/>
            <person name="Han C.S."/>
            <person name="Khouri H."/>
            <person name="Kiss H."/>
            <person name="Kothari S.P."/>
            <person name="Madupu R."/>
            <person name="Nelson K.E."/>
            <person name="Nelson W.C."/>
            <person name="Paulsen I."/>
            <person name="Penn K."/>
            <person name="Ren Q."/>
            <person name="Rosovitz M.J."/>
            <person name="Selengut J.D."/>
            <person name="Shrivastava S."/>
            <person name="Sullivan S.A."/>
            <person name="Tapia R."/>
            <person name="Thompson L.S."/>
            <person name="Watkins K.L."/>
            <person name="Yang Q."/>
            <person name="Yu C."/>
            <person name="Zafar N."/>
            <person name="Zhou L."/>
            <person name="Kuske C.R."/>
        </authorList>
    </citation>
    <scope>NUCLEOTIDE SEQUENCE [LARGE SCALE GENOMIC DNA]</scope>
    <source>
        <strain evidence="5 6">Ellin345</strain>
    </source>
</reference>
<dbReference type="Pfam" id="PF17762">
    <property type="entry name" value="HTH_ParB"/>
    <property type="match status" value="1"/>
</dbReference>
<dbReference type="STRING" id="204669.Acid345_0040"/>
<dbReference type="Proteomes" id="UP000002432">
    <property type="component" value="Chromosome"/>
</dbReference>
<dbReference type="InterPro" id="IPR004437">
    <property type="entry name" value="ParB/RepB/Spo0J"/>
</dbReference>
<dbReference type="InterPro" id="IPR003115">
    <property type="entry name" value="ParB_N"/>
</dbReference>
<evidence type="ECO:0000313" key="5">
    <source>
        <dbReference type="EMBL" id="ABF39045.1"/>
    </source>
</evidence>
<dbReference type="GO" id="GO:0045881">
    <property type="term" value="P:positive regulation of sporulation resulting in formation of a cellular spore"/>
    <property type="evidence" value="ECO:0007669"/>
    <property type="project" value="TreeGrafter"/>
</dbReference>
<dbReference type="EnsemblBacteria" id="ABF39045">
    <property type="protein sequence ID" value="ABF39045"/>
    <property type="gene ID" value="Acid345_0040"/>
</dbReference>
<dbReference type="RefSeq" id="WP_011520847.1">
    <property type="nucleotide sequence ID" value="NC_008009.1"/>
</dbReference>
<dbReference type="Gene3D" id="1.10.10.2830">
    <property type="match status" value="1"/>
</dbReference>
<dbReference type="FunFam" id="1.10.10.2830:FF:000001">
    <property type="entry name" value="Chromosome partitioning protein ParB"/>
    <property type="match status" value="1"/>
</dbReference>
<dbReference type="Pfam" id="PF23552">
    <property type="entry name" value="ParB_C"/>
    <property type="match status" value="1"/>
</dbReference>
<dbReference type="eggNOG" id="COG1475">
    <property type="taxonomic scope" value="Bacteria"/>
</dbReference>
<accession>Q1IVQ5</accession>
<proteinExistence type="inferred from homology"/>
<name>Q1IVQ5_KORVE</name>
<sequence length="298" mass="33616">MTTMIEKRKVLGRGLESLLPASRATAAPAVATAPAPPTGDMVRELPIDHIDRNPYQTRTQWDETALNELAASIRVSGVLQPVTVRPHGDRFQLITGERRWRASQLAGKTTVPAIVRQVSNEQAMEMTIIENLQREDLNPMEQARAYERLAREFSLTQEQMAQRTGKDRSSVANFMRLLKLPAEVQAMVEGNKLSFGHAKALMPLESPEAIIRLAQRVATLSMSVRQTEGAVVNLLNPPEKKQPEERQVDPNVREVEREMERNLGVRVQIADRKGKGKIVIEYKSLEDFDRVVEVLQRR</sequence>
<protein>
    <submittedName>
        <fullName evidence="5">Chromosome segregation DNA-binding protein</fullName>
    </submittedName>
</protein>
<dbReference type="SUPFAM" id="SSF109709">
    <property type="entry name" value="KorB DNA-binding domain-like"/>
    <property type="match status" value="1"/>
</dbReference>
<dbReference type="NCBIfam" id="TIGR00180">
    <property type="entry name" value="parB_part"/>
    <property type="match status" value="1"/>
</dbReference>
<evidence type="ECO:0000313" key="6">
    <source>
        <dbReference type="Proteomes" id="UP000002432"/>
    </source>
</evidence>
<dbReference type="InterPro" id="IPR036086">
    <property type="entry name" value="ParB/Sulfiredoxin_sf"/>
</dbReference>
<dbReference type="InterPro" id="IPR057240">
    <property type="entry name" value="ParB_dimer_C"/>
</dbReference>
<evidence type="ECO:0000256" key="2">
    <source>
        <dbReference type="ARBA" id="ARBA00022829"/>
    </source>
</evidence>
<feature type="domain" description="ParB-like N-terminal" evidence="4">
    <location>
        <begin position="43"/>
        <end position="132"/>
    </location>
</feature>
<organism evidence="5 6">
    <name type="scientific">Koribacter versatilis (strain Ellin345)</name>
    <dbReference type="NCBI Taxonomy" id="204669"/>
    <lineage>
        <taxon>Bacteria</taxon>
        <taxon>Pseudomonadati</taxon>
        <taxon>Acidobacteriota</taxon>
        <taxon>Terriglobia</taxon>
        <taxon>Terriglobales</taxon>
        <taxon>Candidatus Korobacteraceae</taxon>
        <taxon>Candidatus Korobacter</taxon>
    </lineage>
</organism>
<dbReference type="PANTHER" id="PTHR33375:SF1">
    <property type="entry name" value="CHROMOSOME-PARTITIONING PROTEIN PARB-RELATED"/>
    <property type="match status" value="1"/>
</dbReference>
<dbReference type="Gene3D" id="3.90.1530.30">
    <property type="match status" value="1"/>
</dbReference>
<dbReference type="HOGENOM" id="CLU_023853_0_0_0"/>
<dbReference type="Pfam" id="PF02195">
    <property type="entry name" value="ParB_N"/>
    <property type="match status" value="1"/>
</dbReference>